<dbReference type="InterPro" id="IPR044688">
    <property type="entry name" value="SCI-1-like"/>
</dbReference>
<organism evidence="2 3">
    <name type="scientific">Riccia sorocarpa</name>
    <dbReference type="NCBI Taxonomy" id="122646"/>
    <lineage>
        <taxon>Eukaryota</taxon>
        <taxon>Viridiplantae</taxon>
        <taxon>Streptophyta</taxon>
        <taxon>Embryophyta</taxon>
        <taxon>Marchantiophyta</taxon>
        <taxon>Marchantiopsida</taxon>
        <taxon>Marchantiidae</taxon>
        <taxon>Marchantiales</taxon>
        <taxon>Ricciaceae</taxon>
        <taxon>Riccia</taxon>
    </lineage>
</organism>
<gene>
    <name evidence="2" type="ORF">R1sor_008706</name>
</gene>
<protein>
    <submittedName>
        <fullName evidence="2">Uncharacterized protein</fullName>
    </submittedName>
</protein>
<feature type="compositionally biased region" description="Basic residues" evidence="1">
    <location>
        <begin position="90"/>
        <end position="100"/>
    </location>
</feature>
<dbReference type="Proteomes" id="UP001633002">
    <property type="component" value="Unassembled WGS sequence"/>
</dbReference>
<keyword evidence="3" id="KW-1185">Reference proteome</keyword>
<proteinExistence type="predicted"/>
<feature type="compositionally biased region" description="Basic and acidic residues" evidence="1">
    <location>
        <begin position="12"/>
        <end position="23"/>
    </location>
</feature>
<evidence type="ECO:0000256" key="1">
    <source>
        <dbReference type="SAM" id="MobiDB-lite"/>
    </source>
</evidence>
<feature type="region of interest" description="Disordered" evidence="1">
    <location>
        <begin position="1"/>
        <end position="161"/>
    </location>
</feature>
<evidence type="ECO:0000313" key="3">
    <source>
        <dbReference type="Proteomes" id="UP001633002"/>
    </source>
</evidence>
<feature type="compositionally biased region" description="Basic residues" evidence="1">
    <location>
        <begin position="24"/>
        <end position="35"/>
    </location>
</feature>
<accession>A0ABD3HU67</accession>
<dbReference type="AlphaFoldDB" id="A0ABD3HU67"/>
<comment type="caution">
    <text evidence="2">The sequence shown here is derived from an EMBL/GenBank/DDBJ whole genome shotgun (WGS) entry which is preliminary data.</text>
</comment>
<feature type="compositionally biased region" description="Basic residues" evidence="1">
    <location>
        <begin position="62"/>
        <end position="76"/>
    </location>
</feature>
<feature type="compositionally biased region" description="Basic and acidic residues" evidence="1">
    <location>
        <begin position="110"/>
        <end position="140"/>
    </location>
</feature>
<dbReference type="EMBL" id="JBJQOH010000003">
    <property type="protein sequence ID" value="KAL3695055.1"/>
    <property type="molecule type" value="Genomic_DNA"/>
</dbReference>
<feature type="compositionally biased region" description="Acidic residues" evidence="1">
    <location>
        <begin position="1"/>
        <end position="11"/>
    </location>
</feature>
<evidence type="ECO:0000313" key="2">
    <source>
        <dbReference type="EMBL" id="KAL3695055.1"/>
    </source>
</evidence>
<dbReference type="PANTHER" id="PTHR34117:SF1">
    <property type="entry name" value="STYLE CELL-CYCLE INHIBITOR 1"/>
    <property type="match status" value="1"/>
</dbReference>
<feature type="compositionally biased region" description="Low complexity" evidence="1">
    <location>
        <begin position="36"/>
        <end position="53"/>
    </location>
</feature>
<sequence length="371" mass="43649">MADSNSGDDEERVGKTRSRDDRERRRKKRRRRKHSSASSSDSSSSDLASSSSDESSDGERRRRERKRRKEKKKRSHDKSEKDKSREDRHKDRKRRRKKRHKSDDSDESYDTEREKKRRQSKEAKKELRKQKTEQKSHGGDESLGAKPSSESAPKIPKFDRISEDHYFVKSNEFATWLREEQRIYFSDLSSEDTHKRFLKFVDVWNAGKLSHKYYEGIKRAERTNHNWGIKKGPGDSVAVDEEEEYALAKKRERLDRKKFQKDQEVVLDDLLPKATGRERLMEMKAVRREQARAREDSPELMKERDVMGGGDDFQLRLAREKARREKRESEKAAVYSEKRSAFEEKEAAAMDQLRALVNGAGGKITIPKRDN</sequence>
<feature type="compositionally biased region" description="Basic and acidic residues" evidence="1">
    <location>
        <begin position="77"/>
        <end position="89"/>
    </location>
</feature>
<feature type="region of interest" description="Disordered" evidence="1">
    <location>
        <begin position="320"/>
        <end position="340"/>
    </location>
</feature>
<reference evidence="2 3" key="1">
    <citation type="submission" date="2024-09" db="EMBL/GenBank/DDBJ databases">
        <title>Chromosome-scale assembly of Riccia sorocarpa.</title>
        <authorList>
            <person name="Paukszto L."/>
        </authorList>
    </citation>
    <scope>NUCLEOTIDE SEQUENCE [LARGE SCALE GENOMIC DNA]</scope>
    <source>
        <strain evidence="2">LP-2024</strain>
        <tissue evidence="2">Aerial parts of the thallus</tissue>
    </source>
</reference>
<name>A0ABD3HU67_9MARC</name>
<dbReference type="PANTHER" id="PTHR34117">
    <property type="entry name" value="STYLE CELL-CYCLE INHIBITOR 1"/>
    <property type="match status" value="1"/>
</dbReference>